<dbReference type="Proteomes" id="UP001595075">
    <property type="component" value="Unassembled WGS sequence"/>
</dbReference>
<dbReference type="SUPFAM" id="SSF103473">
    <property type="entry name" value="MFS general substrate transporter"/>
    <property type="match status" value="1"/>
</dbReference>
<feature type="transmembrane region" description="Helical" evidence="6">
    <location>
        <begin position="286"/>
        <end position="310"/>
    </location>
</feature>
<feature type="transmembrane region" description="Helical" evidence="6">
    <location>
        <begin position="260"/>
        <end position="280"/>
    </location>
</feature>
<feature type="transmembrane region" description="Helical" evidence="6">
    <location>
        <begin position="441"/>
        <end position="461"/>
    </location>
</feature>
<keyword evidence="2" id="KW-0813">Transport</keyword>
<protein>
    <recommendedName>
        <fullName evidence="7">Major facilitator superfamily (MFS) profile domain-containing protein</fullName>
    </recommendedName>
</protein>
<comment type="subcellular location">
    <subcellularLocation>
        <location evidence="1">Membrane</location>
        <topology evidence="1">Multi-pass membrane protein</topology>
    </subcellularLocation>
</comment>
<comment type="caution">
    <text evidence="8">The sequence shown here is derived from an EMBL/GenBank/DDBJ whole genome shotgun (WGS) entry which is preliminary data.</text>
</comment>
<keyword evidence="5 6" id="KW-0472">Membrane</keyword>
<evidence type="ECO:0000259" key="7">
    <source>
        <dbReference type="PROSITE" id="PS50850"/>
    </source>
</evidence>
<keyword evidence="9" id="KW-1185">Reference proteome</keyword>
<dbReference type="EMBL" id="JAZHXI010000003">
    <property type="protein sequence ID" value="KAL2073537.1"/>
    <property type="molecule type" value="Genomic_DNA"/>
</dbReference>
<keyword evidence="3 6" id="KW-0812">Transmembrane</keyword>
<dbReference type="PANTHER" id="PTHR23501:SF109">
    <property type="entry name" value="MAJOR FACILITATOR SUPERFAMILY (MFS) PROFILE DOMAIN-CONTAINING PROTEIN-RELATED"/>
    <property type="match status" value="1"/>
</dbReference>
<name>A0ABR4CUM7_9HELO</name>
<evidence type="ECO:0000256" key="1">
    <source>
        <dbReference type="ARBA" id="ARBA00004141"/>
    </source>
</evidence>
<evidence type="ECO:0000256" key="4">
    <source>
        <dbReference type="ARBA" id="ARBA00022989"/>
    </source>
</evidence>
<feature type="transmembrane region" description="Helical" evidence="6">
    <location>
        <begin position="547"/>
        <end position="569"/>
    </location>
</feature>
<evidence type="ECO:0000256" key="2">
    <source>
        <dbReference type="ARBA" id="ARBA00022448"/>
    </source>
</evidence>
<feature type="transmembrane region" description="Helical" evidence="6">
    <location>
        <begin position="172"/>
        <end position="194"/>
    </location>
</feature>
<evidence type="ECO:0000313" key="9">
    <source>
        <dbReference type="Proteomes" id="UP001595075"/>
    </source>
</evidence>
<feature type="transmembrane region" description="Helical" evidence="6">
    <location>
        <begin position="516"/>
        <end position="541"/>
    </location>
</feature>
<evidence type="ECO:0000256" key="6">
    <source>
        <dbReference type="SAM" id="Phobius"/>
    </source>
</evidence>
<feature type="transmembrane region" description="Helical" evidence="6">
    <location>
        <begin position="138"/>
        <end position="166"/>
    </location>
</feature>
<sequence length="681" mass="73748">MTHISALHTESLTGAGARCWVRINDGALPIQRMGDQEKLVIGQSTFVKGACLGILINAYRGLNRGFNFAMSAMSTPPSTSAHVVDEKEHEPHLVDQIATHDKVPGHTNYYEKNGLRTYGDGEDHDHEPPMSFKRMMSLIAMAFIWTGSQIPVYIFGAIPPIIYADIGGADRWIWFVLANLLALAGICPFVGSLSDLLGRRYVALAGSLLVILGMIVSSTAKIMNTFIAGMAIAGIGAGISELTALAATSELAPTAKRGKYVAVLIFTILPFCPSVLWAQLIAHYGGWRYCGLLCGVWTAIGFFMTLFFYFPPPRVNSMGLSRREIFLQIDFIGGFLSISGMILFMAGMQWGGYQYDWDSAHVLAPLILGFFLIVAFVLWEIYGAKHPMFPKRLLQAPRILALTLVITFISGANFFSIIMFWPTQAFNVYGHDPVGVGIRGIPVGFSILAGAVIVLWCLSVFRGRNKELMIVSSVLMTAGKPHSPLQQHNAVYDGSAKISSGCGALASADRFNLHQLWGILVLAGLGIGGIVVPASIMTTIICPDDLIATVTALTLAIRVIGGSIGYTVYYNIFIQKFIPNAKHHIGGVMIYKLGIKNATYIAHAIEYTGASLLPALRTIPGIGKNQTAYKMVVLAGQVAFAESYKYVYYASIAFGAVSVIAACFLGDVGSYMDDHVAVVMH</sequence>
<gene>
    <name evidence="8" type="ORF">VTL71DRAFT_10863</name>
</gene>
<dbReference type="Gene3D" id="1.20.1250.20">
    <property type="entry name" value="MFS general substrate transporter like domains"/>
    <property type="match status" value="1"/>
</dbReference>
<feature type="transmembrane region" description="Helical" evidence="6">
    <location>
        <begin position="646"/>
        <end position="672"/>
    </location>
</feature>
<feature type="transmembrane region" description="Helical" evidence="6">
    <location>
        <begin position="362"/>
        <end position="379"/>
    </location>
</feature>
<evidence type="ECO:0000256" key="3">
    <source>
        <dbReference type="ARBA" id="ARBA00022692"/>
    </source>
</evidence>
<dbReference type="InterPro" id="IPR036259">
    <property type="entry name" value="MFS_trans_sf"/>
</dbReference>
<dbReference type="Pfam" id="PF06609">
    <property type="entry name" value="TRI12"/>
    <property type="match status" value="1"/>
</dbReference>
<dbReference type="PANTHER" id="PTHR23501">
    <property type="entry name" value="MAJOR FACILITATOR SUPERFAMILY"/>
    <property type="match status" value="1"/>
</dbReference>
<evidence type="ECO:0000313" key="8">
    <source>
        <dbReference type="EMBL" id="KAL2073537.1"/>
    </source>
</evidence>
<feature type="transmembrane region" description="Helical" evidence="6">
    <location>
        <begin position="399"/>
        <end position="421"/>
    </location>
</feature>
<feature type="transmembrane region" description="Helical" evidence="6">
    <location>
        <begin position="226"/>
        <end position="248"/>
    </location>
</feature>
<dbReference type="InterPro" id="IPR010573">
    <property type="entry name" value="MFS_Str1/Tri12-like"/>
</dbReference>
<dbReference type="PROSITE" id="PS50850">
    <property type="entry name" value="MFS"/>
    <property type="match status" value="1"/>
</dbReference>
<accession>A0ABR4CUM7</accession>
<keyword evidence="4 6" id="KW-1133">Transmembrane helix</keyword>
<feature type="transmembrane region" description="Helical" evidence="6">
    <location>
        <begin position="331"/>
        <end position="350"/>
    </location>
</feature>
<dbReference type="InterPro" id="IPR020846">
    <property type="entry name" value="MFS_dom"/>
</dbReference>
<proteinExistence type="predicted"/>
<organism evidence="8 9">
    <name type="scientific">Oculimacula yallundae</name>
    <dbReference type="NCBI Taxonomy" id="86028"/>
    <lineage>
        <taxon>Eukaryota</taxon>
        <taxon>Fungi</taxon>
        <taxon>Dikarya</taxon>
        <taxon>Ascomycota</taxon>
        <taxon>Pezizomycotina</taxon>
        <taxon>Leotiomycetes</taxon>
        <taxon>Helotiales</taxon>
        <taxon>Ploettnerulaceae</taxon>
        <taxon>Oculimacula</taxon>
    </lineage>
</organism>
<reference evidence="8 9" key="1">
    <citation type="journal article" date="2024" name="Commun. Biol.">
        <title>Comparative genomic analysis of thermophilic fungi reveals convergent evolutionary adaptations and gene losses.</title>
        <authorList>
            <person name="Steindorff A.S."/>
            <person name="Aguilar-Pontes M.V."/>
            <person name="Robinson A.J."/>
            <person name="Andreopoulos B."/>
            <person name="LaButti K."/>
            <person name="Kuo A."/>
            <person name="Mondo S."/>
            <person name="Riley R."/>
            <person name="Otillar R."/>
            <person name="Haridas S."/>
            <person name="Lipzen A."/>
            <person name="Grimwood J."/>
            <person name="Schmutz J."/>
            <person name="Clum A."/>
            <person name="Reid I.D."/>
            <person name="Moisan M.C."/>
            <person name="Butler G."/>
            <person name="Nguyen T.T.M."/>
            <person name="Dewar K."/>
            <person name="Conant G."/>
            <person name="Drula E."/>
            <person name="Henrissat B."/>
            <person name="Hansel C."/>
            <person name="Singer S."/>
            <person name="Hutchinson M.I."/>
            <person name="de Vries R.P."/>
            <person name="Natvig D.O."/>
            <person name="Powell A.J."/>
            <person name="Tsang A."/>
            <person name="Grigoriev I.V."/>
        </authorList>
    </citation>
    <scope>NUCLEOTIDE SEQUENCE [LARGE SCALE GENOMIC DNA]</scope>
    <source>
        <strain evidence="8 9">CBS 494.80</strain>
    </source>
</reference>
<evidence type="ECO:0000256" key="5">
    <source>
        <dbReference type="ARBA" id="ARBA00023136"/>
    </source>
</evidence>
<feature type="transmembrane region" description="Helical" evidence="6">
    <location>
        <begin position="201"/>
        <end position="220"/>
    </location>
</feature>
<feature type="domain" description="Major facilitator superfamily (MFS) profile" evidence="7">
    <location>
        <begin position="135"/>
        <end position="599"/>
    </location>
</feature>